<keyword evidence="2" id="KW-1185">Reference proteome</keyword>
<dbReference type="AlphaFoldDB" id="R0M7Z1"/>
<dbReference type="Proteomes" id="UP000296049">
    <property type="component" value="Unassembled WGS sequence"/>
</dbReference>
<reference evidence="2" key="1">
    <citation type="journal article" date="2013" name="Nat. Genet.">
        <title>The duck genome and transcriptome provide insight into an avian influenza virus reservoir species.</title>
        <authorList>
            <person name="Huang Y."/>
            <person name="Li Y."/>
            <person name="Burt D.W."/>
            <person name="Chen H."/>
            <person name="Zhang Y."/>
            <person name="Qian W."/>
            <person name="Kim H."/>
            <person name="Gan S."/>
            <person name="Zhao Y."/>
            <person name="Li J."/>
            <person name="Yi K."/>
            <person name="Feng H."/>
            <person name="Zhu P."/>
            <person name="Li B."/>
            <person name="Liu Q."/>
            <person name="Fairley S."/>
            <person name="Magor K.E."/>
            <person name="Du Z."/>
            <person name="Hu X."/>
            <person name="Goodman L."/>
            <person name="Tafer H."/>
            <person name="Vignal A."/>
            <person name="Lee T."/>
            <person name="Kim K.W."/>
            <person name="Sheng Z."/>
            <person name="An Y."/>
            <person name="Searle S."/>
            <person name="Herrero J."/>
            <person name="Groenen M.A."/>
            <person name="Crooijmans R.P."/>
            <person name="Faraut T."/>
            <person name="Cai Q."/>
            <person name="Webster R.G."/>
            <person name="Aldridge J.R."/>
            <person name="Warren W.C."/>
            <person name="Bartschat S."/>
            <person name="Kehr S."/>
            <person name="Marz M."/>
            <person name="Stadler P.F."/>
            <person name="Smith J."/>
            <person name="Kraus R.H."/>
            <person name="Zhao Y."/>
            <person name="Ren L."/>
            <person name="Fei J."/>
            <person name="Morisson M."/>
            <person name="Kaiser P."/>
            <person name="Griffin D.K."/>
            <person name="Rao M."/>
            <person name="Pitel F."/>
            <person name="Wang J."/>
            <person name="Li N."/>
        </authorList>
    </citation>
    <scope>NUCLEOTIDE SEQUENCE [LARGE SCALE GENOMIC DNA]</scope>
</reference>
<organism evidence="1 2">
    <name type="scientific">Anas platyrhynchos</name>
    <name type="common">Mallard</name>
    <name type="synonym">Anas boschas</name>
    <dbReference type="NCBI Taxonomy" id="8839"/>
    <lineage>
        <taxon>Eukaryota</taxon>
        <taxon>Metazoa</taxon>
        <taxon>Chordata</taxon>
        <taxon>Craniata</taxon>
        <taxon>Vertebrata</taxon>
        <taxon>Euteleostomi</taxon>
        <taxon>Archelosauria</taxon>
        <taxon>Archosauria</taxon>
        <taxon>Dinosauria</taxon>
        <taxon>Saurischia</taxon>
        <taxon>Theropoda</taxon>
        <taxon>Coelurosauria</taxon>
        <taxon>Aves</taxon>
        <taxon>Neognathae</taxon>
        <taxon>Galloanserae</taxon>
        <taxon>Anseriformes</taxon>
        <taxon>Anatidae</taxon>
        <taxon>Anatinae</taxon>
        <taxon>Anas</taxon>
    </lineage>
</organism>
<gene>
    <name evidence="1" type="ORF">Anapl_02301</name>
</gene>
<evidence type="ECO:0000313" key="1">
    <source>
        <dbReference type="EMBL" id="EOB08813.1"/>
    </source>
</evidence>
<dbReference type="EMBL" id="KB742418">
    <property type="protein sequence ID" value="EOB08813.1"/>
    <property type="molecule type" value="Genomic_DNA"/>
</dbReference>
<evidence type="ECO:0000313" key="2">
    <source>
        <dbReference type="Proteomes" id="UP000296049"/>
    </source>
</evidence>
<name>R0M7Z1_ANAPL</name>
<accession>R0M7Z1</accession>
<proteinExistence type="predicted"/>
<sequence>MQRDYPKQSNIAEGGIPLQRHLLSPLPCFQPLIHLQVILEVNKNLGMAEYICCLHQKQFQFFTKSISTEGNNCSLAKDTGGNKTNGIIKVLGTSVRCIEPKYPNTWKNLVHSRSTSNMQKSTFHRQGGGTGKNVLSAPAFVNLLKCFMNARKHRYHKLKAPKELRQAVTQFLM</sequence>
<protein>
    <submittedName>
        <fullName evidence="1">Uncharacterized protein</fullName>
    </submittedName>
</protein>